<keyword evidence="1 3" id="KW-0547">Nucleotide-binding</keyword>
<dbReference type="Gene3D" id="1.10.40.50">
    <property type="entry name" value="Probable gtpase engc, domain 3"/>
    <property type="match status" value="1"/>
</dbReference>
<gene>
    <name evidence="3 6" type="primary">rsgA</name>
    <name evidence="6" type="ORF">DKW60_03595</name>
</gene>
<keyword evidence="3" id="KW-0694">RNA-binding</keyword>
<protein>
    <recommendedName>
        <fullName evidence="3">Small ribosomal subunit biogenesis GTPase RsgA</fullName>
        <ecNumber evidence="3">3.6.1.-</ecNumber>
    </recommendedName>
</protein>
<keyword evidence="3" id="KW-0479">Metal-binding</keyword>
<dbReference type="InterPro" id="IPR010914">
    <property type="entry name" value="RsgA_GTPase_dom"/>
</dbReference>
<feature type="domain" description="EngC GTPase" evidence="4">
    <location>
        <begin position="86"/>
        <end position="234"/>
    </location>
</feature>
<dbReference type="GO" id="GO:0046872">
    <property type="term" value="F:metal ion binding"/>
    <property type="evidence" value="ECO:0007669"/>
    <property type="project" value="UniProtKB-KW"/>
</dbReference>
<feature type="binding site" evidence="3">
    <location>
        <position position="273"/>
    </location>
    <ligand>
        <name>Zn(2+)</name>
        <dbReference type="ChEBI" id="CHEBI:29105"/>
    </ligand>
</feature>
<evidence type="ECO:0000256" key="3">
    <source>
        <dbReference type="HAMAP-Rule" id="MF_01820"/>
    </source>
</evidence>
<dbReference type="GO" id="GO:0019843">
    <property type="term" value="F:rRNA binding"/>
    <property type="evidence" value="ECO:0007669"/>
    <property type="project" value="UniProtKB-KW"/>
</dbReference>
<feature type="binding site" evidence="3">
    <location>
        <begin position="125"/>
        <end position="128"/>
    </location>
    <ligand>
        <name>GTP</name>
        <dbReference type="ChEBI" id="CHEBI:37565"/>
    </ligand>
</feature>
<keyword evidence="3" id="KW-0690">Ribosome biogenesis</keyword>
<reference evidence="6 7" key="1">
    <citation type="submission" date="2018-05" db="EMBL/GenBank/DDBJ databases">
        <title>Leucothrix arctica sp. nov., isolated from Arctic seawater.</title>
        <authorList>
            <person name="Choi A."/>
            <person name="Baek K."/>
        </authorList>
    </citation>
    <scope>NUCLEOTIDE SEQUENCE [LARGE SCALE GENOMIC DNA]</scope>
    <source>
        <strain evidence="6 7">JCM 18388</strain>
    </source>
</reference>
<keyword evidence="3" id="KW-0862">Zinc</keyword>
<feature type="binding site" evidence="3">
    <location>
        <position position="260"/>
    </location>
    <ligand>
        <name>Zn(2+)</name>
        <dbReference type="ChEBI" id="CHEBI:29105"/>
    </ligand>
</feature>
<feature type="binding site" evidence="3">
    <location>
        <position position="265"/>
    </location>
    <ligand>
        <name>Zn(2+)</name>
        <dbReference type="ChEBI" id="CHEBI:29105"/>
    </ligand>
</feature>
<dbReference type="InterPro" id="IPR030378">
    <property type="entry name" value="G_CP_dom"/>
</dbReference>
<evidence type="ECO:0000256" key="2">
    <source>
        <dbReference type="ARBA" id="ARBA00023134"/>
    </source>
</evidence>
<comment type="subunit">
    <text evidence="3">Monomer. Associates with 30S ribosomal subunit, binds 16S rRNA.</text>
</comment>
<comment type="subcellular location">
    <subcellularLocation>
        <location evidence="3">Cytoplasm</location>
    </subcellularLocation>
</comment>
<dbReference type="NCBIfam" id="TIGR00157">
    <property type="entry name" value="ribosome small subunit-dependent GTPase A"/>
    <property type="match status" value="1"/>
</dbReference>
<dbReference type="InterPro" id="IPR004881">
    <property type="entry name" value="Ribosome_biogen_GTPase_RsgA"/>
</dbReference>
<dbReference type="EC" id="3.6.1.-" evidence="3"/>
<dbReference type="InterPro" id="IPR027417">
    <property type="entry name" value="P-loop_NTPase"/>
</dbReference>
<dbReference type="PANTHER" id="PTHR32120:SF11">
    <property type="entry name" value="SMALL RIBOSOMAL SUBUNIT BIOGENESIS GTPASE RSGA 1, MITOCHONDRIAL-RELATED"/>
    <property type="match status" value="1"/>
</dbReference>
<name>A0A317CRS2_9GAMM</name>
<accession>A0A317CRS2</accession>
<dbReference type="Gene3D" id="2.40.50.140">
    <property type="entry name" value="Nucleic acid-binding proteins"/>
    <property type="match status" value="1"/>
</dbReference>
<evidence type="ECO:0000259" key="4">
    <source>
        <dbReference type="PROSITE" id="PS50936"/>
    </source>
</evidence>
<keyword evidence="3" id="KW-0699">rRNA-binding</keyword>
<sequence length="299" mass="33397">MSTETHDVTKGTGRVITRFGAELLVRCDDKSTIRCAPKRKLENIACGDWVDWQSNPTGIARVDKIHKRKNAITRLTYRGKPRTIAANVDQLLIVSAWLPEPFWDLVDRYIIAAEQLGAEATIVINKQDLAEQYAKQEGWRALADYEKIGYKVLHVNTKDSTGIDALKETMSGKTNILLGRSGVGKSSIANKIMPEAAILTAEISESGEGRHTTTTADLYDLADDGYLIDSPGVRDYMPDNLDPIKLANGYIEFQPYLNSCRFSNCTHNHEPQCSVRQAVEEGEISTSRYERYLDALNNL</sequence>
<organism evidence="6 7">
    <name type="scientific">Leucothrix pacifica</name>
    <dbReference type="NCBI Taxonomy" id="1247513"/>
    <lineage>
        <taxon>Bacteria</taxon>
        <taxon>Pseudomonadati</taxon>
        <taxon>Pseudomonadota</taxon>
        <taxon>Gammaproteobacteria</taxon>
        <taxon>Thiotrichales</taxon>
        <taxon>Thiotrichaceae</taxon>
        <taxon>Leucothrix</taxon>
    </lineage>
</organism>
<dbReference type="GO" id="GO:0003924">
    <property type="term" value="F:GTPase activity"/>
    <property type="evidence" value="ECO:0007669"/>
    <property type="project" value="UniProtKB-UniRule"/>
</dbReference>
<dbReference type="GO" id="GO:0042274">
    <property type="term" value="P:ribosomal small subunit biogenesis"/>
    <property type="evidence" value="ECO:0007669"/>
    <property type="project" value="UniProtKB-UniRule"/>
</dbReference>
<dbReference type="HAMAP" id="MF_01820">
    <property type="entry name" value="GTPase_RsgA"/>
    <property type="match status" value="1"/>
</dbReference>
<comment type="similarity">
    <text evidence="3">Belongs to the TRAFAC class YlqF/YawG GTPase family. RsgA subfamily.</text>
</comment>
<dbReference type="Proteomes" id="UP000245539">
    <property type="component" value="Unassembled WGS sequence"/>
</dbReference>
<feature type="binding site" evidence="3">
    <location>
        <position position="267"/>
    </location>
    <ligand>
        <name>Zn(2+)</name>
        <dbReference type="ChEBI" id="CHEBI:29105"/>
    </ligand>
</feature>
<keyword evidence="2 3" id="KW-0342">GTP-binding</keyword>
<dbReference type="PROSITE" id="PS51721">
    <property type="entry name" value="G_CP"/>
    <property type="match status" value="1"/>
</dbReference>
<dbReference type="Pfam" id="PF03193">
    <property type="entry name" value="RsgA_GTPase"/>
    <property type="match status" value="1"/>
</dbReference>
<keyword evidence="7" id="KW-1185">Reference proteome</keyword>
<dbReference type="SUPFAM" id="SSF52540">
    <property type="entry name" value="P-loop containing nucleoside triphosphate hydrolases"/>
    <property type="match status" value="1"/>
</dbReference>
<dbReference type="PANTHER" id="PTHR32120">
    <property type="entry name" value="SMALL RIBOSOMAL SUBUNIT BIOGENESIS GTPASE RSGA"/>
    <property type="match status" value="1"/>
</dbReference>
<evidence type="ECO:0000313" key="7">
    <source>
        <dbReference type="Proteomes" id="UP000245539"/>
    </source>
</evidence>
<dbReference type="InterPro" id="IPR012340">
    <property type="entry name" value="NA-bd_OB-fold"/>
</dbReference>
<feature type="domain" description="CP-type G" evidence="5">
    <location>
        <begin position="69"/>
        <end position="236"/>
    </location>
</feature>
<comment type="function">
    <text evidence="3">One of several proteins that assist in the late maturation steps of the functional core of the 30S ribosomal subunit. Helps release RbfA from mature subunits. May play a role in the assembly of ribosomal proteins into the subunit. Circularly permuted GTPase that catalyzes slow GTP hydrolysis, GTPase activity is stimulated by the 30S ribosomal subunit.</text>
</comment>
<dbReference type="GO" id="GO:0005737">
    <property type="term" value="C:cytoplasm"/>
    <property type="evidence" value="ECO:0007669"/>
    <property type="project" value="UniProtKB-SubCell"/>
</dbReference>
<dbReference type="EMBL" id="QGKM01000005">
    <property type="protein sequence ID" value="PWR00234.1"/>
    <property type="molecule type" value="Genomic_DNA"/>
</dbReference>
<keyword evidence="3" id="KW-0963">Cytoplasm</keyword>
<dbReference type="CDD" id="cd01854">
    <property type="entry name" value="YjeQ_EngC"/>
    <property type="match status" value="1"/>
</dbReference>
<dbReference type="GO" id="GO:0005525">
    <property type="term" value="F:GTP binding"/>
    <property type="evidence" value="ECO:0007669"/>
    <property type="project" value="UniProtKB-UniRule"/>
</dbReference>
<dbReference type="OrthoDB" id="9809485at2"/>
<comment type="cofactor">
    <cofactor evidence="3">
        <name>Zn(2+)</name>
        <dbReference type="ChEBI" id="CHEBI:29105"/>
    </cofactor>
    <text evidence="3">Binds 1 zinc ion per subunit.</text>
</comment>
<proteinExistence type="inferred from homology"/>
<evidence type="ECO:0000313" key="6">
    <source>
        <dbReference type="EMBL" id="PWR00234.1"/>
    </source>
</evidence>
<feature type="binding site" evidence="3">
    <location>
        <begin position="179"/>
        <end position="187"/>
    </location>
    <ligand>
        <name>GTP</name>
        <dbReference type="ChEBI" id="CHEBI:37565"/>
    </ligand>
</feature>
<evidence type="ECO:0000256" key="1">
    <source>
        <dbReference type="ARBA" id="ARBA00022741"/>
    </source>
</evidence>
<dbReference type="PROSITE" id="PS50936">
    <property type="entry name" value="ENGC_GTPASE"/>
    <property type="match status" value="1"/>
</dbReference>
<dbReference type="AlphaFoldDB" id="A0A317CRS2"/>
<keyword evidence="3" id="KW-0378">Hydrolase</keyword>
<dbReference type="RefSeq" id="WP_109836288.1">
    <property type="nucleotide sequence ID" value="NZ_QGKM01000005.1"/>
</dbReference>
<comment type="caution">
    <text evidence="6">The sequence shown here is derived from an EMBL/GenBank/DDBJ whole genome shotgun (WGS) entry which is preliminary data.</text>
</comment>
<dbReference type="Gene3D" id="3.40.50.300">
    <property type="entry name" value="P-loop containing nucleotide triphosphate hydrolases"/>
    <property type="match status" value="1"/>
</dbReference>
<evidence type="ECO:0000259" key="5">
    <source>
        <dbReference type="PROSITE" id="PS51721"/>
    </source>
</evidence>